<protein>
    <recommendedName>
        <fullName evidence="2">RloB domain-containing protein</fullName>
    </recommendedName>
</protein>
<gene>
    <name evidence="1" type="ORF">SDC9_52592</name>
</gene>
<sequence length="215" mass="23834">MARKRISQQPRQTILLVTATEAEALYFSQMRKDCRYSNMTVIWEQDCKDLSSLITTAAKMRNSGNYSSVWVVFGFADLKVSSEDVSKLLVLAEKKKVRLAWNNPSLPLWYLLHLQAPKGFVQDPKMIESALAKQFPSFSSSASYLLGEGMNLHLRLYSAKSKAAVNASSYNSLVAGKLGLAPTNIVAMLNDITEICGLADLTHNQKQLGLNKKNG</sequence>
<reference evidence="1" key="1">
    <citation type="submission" date="2019-08" db="EMBL/GenBank/DDBJ databases">
        <authorList>
            <person name="Kucharzyk K."/>
            <person name="Murdoch R.W."/>
            <person name="Higgins S."/>
            <person name="Loffler F."/>
        </authorList>
    </citation>
    <scope>NUCLEOTIDE SEQUENCE</scope>
</reference>
<dbReference type="InterPro" id="IPR025591">
    <property type="entry name" value="RloB"/>
</dbReference>
<accession>A0A644WW56</accession>
<dbReference type="AlphaFoldDB" id="A0A644WW56"/>
<dbReference type="EMBL" id="VSSQ01001216">
    <property type="protein sequence ID" value="MPM06293.1"/>
    <property type="molecule type" value="Genomic_DNA"/>
</dbReference>
<evidence type="ECO:0008006" key="2">
    <source>
        <dbReference type="Google" id="ProtNLM"/>
    </source>
</evidence>
<comment type="caution">
    <text evidence="1">The sequence shown here is derived from an EMBL/GenBank/DDBJ whole genome shotgun (WGS) entry which is preliminary data.</text>
</comment>
<proteinExistence type="predicted"/>
<evidence type="ECO:0000313" key="1">
    <source>
        <dbReference type="EMBL" id="MPM06293.1"/>
    </source>
</evidence>
<dbReference type="Pfam" id="PF13707">
    <property type="entry name" value="RloB"/>
    <property type="match status" value="1"/>
</dbReference>
<organism evidence="1">
    <name type="scientific">bioreactor metagenome</name>
    <dbReference type="NCBI Taxonomy" id="1076179"/>
    <lineage>
        <taxon>unclassified sequences</taxon>
        <taxon>metagenomes</taxon>
        <taxon>ecological metagenomes</taxon>
    </lineage>
</organism>
<name>A0A644WW56_9ZZZZ</name>